<proteinExistence type="predicted"/>
<dbReference type="OrthoDB" id="9781621at2"/>
<dbReference type="AlphaFoldDB" id="A0A4R4XEB9"/>
<reference evidence="2 3" key="1">
    <citation type="submission" date="2019-02" db="EMBL/GenBank/DDBJ databases">
        <title>Draft genome sequences of novel Actinobacteria.</title>
        <authorList>
            <person name="Sahin N."/>
            <person name="Ay H."/>
            <person name="Saygin H."/>
        </authorList>
    </citation>
    <scope>NUCLEOTIDE SEQUENCE [LARGE SCALE GENOMIC DNA]</scope>
    <source>
        <strain evidence="2 3">16K104</strain>
    </source>
</reference>
<keyword evidence="3" id="KW-1185">Reference proteome</keyword>
<evidence type="ECO:0000313" key="2">
    <source>
        <dbReference type="EMBL" id="TDD29035.1"/>
    </source>
</evidence>
<evidence type="ECO:0000313" key="3">
    <source>
        <dbReference type="Proteomes" id="UP000295172"/>
    </source>
</evidence>
<dbReference type="RefSeq" id="WP_132316908.1">
    <property type="nucleotide sequence ID" value="NZ_SMKR01000015.1"/>
</dbReference>
<organism evidence="2 3">
    <name type="scientific">Kribbella turkmenica</name>
    <dbReference type="NCBI Taxonomy" id="2530375"/>
    <lineage>
        <taxon>Bacteria</taxon>
        <taxon>Bacillati</taxon>
        <taxon>Actinomycetota</taxon>
        <taxon>Actinomycetes</taxon>
        <taxon>Propionibacteriales</taxon>
        <taxon>Kribbellaceae</taxon>
        <taxon>Kribbella</taxon>
    </lineage>
</organism>
<protein>
    <submittedName>
        <fullName evidence="2">Uncharacterized protein</fullName>
    </submittedName>
</protein>
<name>A0A4R4XEB9_9ACTN</name>
<comment type="caution">
    <text evidence="2">The sequence shown here is derived from an EMBL/GenBank/DDBJ whole genome shotgun (WGS) entry which is preliminary data.</text>
</comment>
<dbReference type="EMBL" id="SMKR01000015">
    <property type="protein sequence ID" value="TDD29035.1"/>
    <property type="molecule type" value="Genomic_DNA"/>
</dbReference>
<evidence type="ECO:0000256" key="1">
    <source>
        <dbReference type="SAM" id="MobiDB-lite"/>
    </source>
</evidence>
<gene>
    <name evidence="2" type="ORF">E1218_05575</name>
</gene>
<dbReference type="Proteomes" id="UP000295172">
    <property type="component" value="Unassembled WGS sequence"/>
</dbReference>
<accession>A0A4R4XEB9</accession>
<feature type="region of interest" description="Disordered" evidence="1">
    <location>
        <begin position="51"/>
        <end position="70"/>
    </location>
</feature>
<sequence length="87" mass="9454">MTRKSRISAILAVLGLVDDRTLSFSLRGRKAAVYKELVCKSAAWGVANRCSASRPGAGASRTRPPGRRGVTGRRFRWLQPVTPCLLA</sequence>